<accession>A0A7I8DKK5</accession>
<gene>
    <name evidence="2" type="ORF">bsdcttw_06160</name>
</gene>
<feature type="domain" description="Helicase C-terminal" evidence="1">
    <location>
        <begin position="917"/>
        <end position="962"/>
    </location>
</feature>
<dbReference type="InterPro" id="IPR001650">
    <property type="entry name" value="Helicase_C-like"/>
</dbReference>
<proteinExistence type="predicted"/>
<dbReference type="InterPro" id="IPR027417">
    <property type="entry name" value="P-loop_NTPase"/>
</dbReference>
<evidence type="ECO:0000313" key="3">
    <source>
        <dbReference type="Proteomes" id="UP000515703"/>
    </source>
</evidence>
<reference evidence="2 3" key="2">
    <citation type="submission" date="2020-08" db="EMBL/GenBank/DDBJ databases">
        <authorList>
            <person name="Ueki A."/>
            <person name="Tonouchi A."/>
        </authorList>
    </citation>
    <scope>NUCLEOTIDE SEQUENCE [LARGE SCALE GENOMIC DNA]</scope>
    <source>
        <strain evidence="2 3">CTTW</strain>
    </source>
</reference>
<dbReference type="KEGG" id="acht:bsdcttw_06160"/>
<evidence type="ECO:0000259" key="1">
    <source>
        <dbReference type="Pfam" id="PF00271"/>
    </source>
</evidence>
<reference evidence="2 3" key="1">
    <citation type="submission" date="2020-08" db="EMBL/GenBank/DDBJ databases">
        <title>Draft genome sequencing of an Anaerocolumna strain isolated from anoxic soil subjected to BSD treatment.</title>
        <authorList>
            <person name="Uek A."/>
            <person name="Tonouchi A."/>
        </authorList>
    </citation>
    <scope>NUCLEOTIDE SEQUENCE [LARGE SCALE GENOMIC DNA]</scope>
    <source>
        <strain evidence="2 3">CTTW</strain>
    </source>
</reference>
<keyword evidence="3" id="KW-1185">Reference proteome</keyword>
<evidence type="ECO:0000313" key="2">
    <source>
        <dbReference type="EMBL" id="BCJ97575.1"/>
    </source>
</evidence>
<dbReference type="RefSeq" id="WP_185257988.1">
    <property type="nucleotide sequence ID" value="NZ_AP023368.1"/>
</dbReference>
<dbReference type="CDD" id="cd18785">
    <property type="entry name" value="SF2_C"/>
    <property type="match status" value="1"/>
</dbReference>
<sequence length="1130" mass="130992">MANEYNIMAKHIVSQYVDRISGNDIFESFTSDEAPDRRVMVGMLAENRVSTTFDGGYVENNSTRFESVPSISISFVIEKRDNCVINVIPTGMFFYTIRPVYSACVDYILRKYSEKDRTIYTSISELCALYPTERIPVPMTYKKINLESVMGNGIDIDISKIEKRFHLEHQITEKLSVLSDQIMDEICIINDTYVCFGDLVNEERFKIAVTIKEEKACPRWDIDILCKTFIENNNIRFIMQMVNKTMTTDRKNVGYMPVIFNAGMKVVGNNETKFIDIKMKSFLNNYKEHKPVYAVAENISVDYNSKLNEIKTENVPLYFQKRLKTKDDLTEYVTFDKLIENPISNLSIILSKMEDDYIACQQEYEQSFELSEIARIKFKDSLDDYRREIDRFATGIEQIKYKDLVKRAFSYMNETFRVPLNEQRNIKGWRLFQIVFIVSMICEVIRSEYKDDMTIRKADIEAANLLYFPTGGGKTEAFLGVTVFSMFFDRLRGKTEGVTAVLKYPLRLLAVQQLDRILTITVKANIVLHNSDELKSLKDFETGFYVGSTNTPNKIDVQEHLSDRGSRVKNSGLILDSDTNTLNEYYRFIDTCPVCGEKHVNVKFNTERWMLEHVCDNLKCSMNVLPILIVDSEIYRYLPSIIVCTIDKMAMVGISNEFKMLFGQVKSQCNIHGFSNKSKCMCDKCIGTVKTIPLLKDPIPTLFIQDELHLVKESLGTFDAHYESFIDYYAKKLVPDEQKKQIRFIGATATISQYKEHINHLYHMEARRFPCEYPSSKIGEDFYSYTDETDITRIICGYAPYGRSLTDGMWESIYVMRQVVFSMMHDSDLHYKVLCKIGFTASKEEYENMLFDYWIELVYNNRKQDALELENALQNQGNNKAEAQQIPKFVIEQMTSDVDFQTVRKTLFDIQANRKNVESTNTILATSTISHGVDEDSFNVMYFFGMPNNNAEYIQAYSRTGRKYTGIVIDIIRLMRVRDRSYLKNFVVFHQNKDELVESVPINRWAKNAIYSTLPGILAALIYQYYTLITNEENLYHTINVKKLLLNNKIEVYDATEKIVQAYGCNNHEKMSIAYAEIIYEEVSNILAGIKNGNFMKTDRIADSIAKYSHGRKKPMTSLRDTEEQIEIKI</sequence>
<protein>
    <recommendedName>
        <fullName evidence="1">Helicase C-terminal domain-containing protein</fullName>
    </recommendedName>
</protein>
<dbReference type="Pfam" id="PF00271">
    <property type="entry name" value="Helicase_C"/>
    <property type="match status" value="1"/>
</dbReference>
<organism evidence="2 3">
    <name type="scientific">Anaerocolumna chitinilytica</name>
    <dbReference type="NCBI Taxonomy" id="1727145"/>
    <lineage>
        <taxon>Bacteria</taxon>
        <taxon>Bacillati</taxon>
        <taxon>Bacillota</taxon>
        <taxon>Clostridia</taxon>
        <taxon>Lachnospirales</taxon>
        <taxon>Lachnospiraceae</taxon>
        <taxon>Anaerocolumna</taxon>
    </lineage>
</organism>
<dbReference type="Gene3D" id="3.40.50.300">
    <property type="entry name" value="P-loop containing nucleotide triphosphate hydrolases"/>
    <property type="match status" value="1"/>
</dbReference>
<dbReference type="AlphaFoldDB" id="A0A7I8DKK5"/>
<dbReference type="Proteomes" id="UP000515703">
    <property type="component" value="Chromosome"/>
</dbReference>
<dbReference type="SUPFAM" id="SSF52540">
    <property type="entry name" value="P-loop containing nucleoside triphosphate hydrolases"/>
    <property type="match status" value="2"/>
</dbReference>
<dbReference type="EMBL" id="AP023368">
    <property type="protein sequence ID" value="BCJ97575.1"/>
    <property type="molecule type" value="Genomic_DNA"/>
</dbReference>
<name>A0A7I8DKK5_9FIRM</name>